<dbReference type="Pfam" id="PF17853">
    <property type="entry name" value="GGDEF_2"/>
    <property type="match status" value="1"/>
</dbReference>
<evidence type="ECO:0000313" key="6">
    <source>
        <dbReference type="EMBL" id="KEQ25904.1"/>
    </source>
</evidence>
<gene>
    <name evidence="6" type="ORF">ET33_35520</name>
</gene>
<sequence length="770" mass="87021">MRRKGIRFNKHSVIVTWLISYISVLLVPIMISAILYAAAWHVVESEINRANESMLRQMEQAIDGNLAGIERLSLEIALNRRVAGFINAQQPLTDSDYYDLISIAGDLRVYQVANDFIEQIYIYYKNSDTVLSARDHIDSRALYGRLREKDGTSYEEWKAFFDKRYIQEYVPVTMRGDGEPVKAVMYAKSITLDHTDQPGAVIVFVIKDSKLLDNITPANQASIAVVDKQNRLVASTGFDHNPAAPVYDRLANKHGLLYETLSGKEVAVSYTTSDSTGWKYVSMIPAELFDDKMKTMKLLIYSSIGLSLVIGGIVTFLFLRKNYNPISVLIRSLSVKSGISFDEGSNEYGYLEEALNTTFAEKEKIDQRLHRHRDAIRSHLFQSLLKGRLEQNVPVHESLAAHDIRLTSPYFAVLLFHIDHYGKLDSSGYPDPRMGRLLHFIIMNVVEEVAGSRHHAFTTEMDDMLACIVNFGAEPDEEELRRIAAQVKSFLLDHFHIRLTAAISGIHQELYGIPRAYQETLEALEYRLVMGSGEIIRYGDLPGSDTARPAGSYYYPLHVEQQLINFVKTGDHEKSSAMIDEIIGINVSGAPLSVPLAKCLMFDMIGTLLKTMDEIGAGGKRDFLERVNPVDRLTGCETIMEMQVQLREVLGEVCRLIQNERSQEQSNLLSQQILSYIRDRYNDENLNISMLGEAFGLTPSYLSKQFKAQTGKALLDVISMTRLEEAKRLLPDAKLSVAEIARKVGYADINTFNRIFKKFEGITPGKYREL</sequence>
<evidence type="ECO:0000256" key="4">
    <source>
        <dbReference type="SAM" id="Phobius"/>
    </source>
</evidence>
<evidence type="ECO:0000259" key="5">
    <source>
        <dbReference type="PROSITE" id="PS01124"/>
    </source>
</evidence>
<keyword evidence="4" id="KW-0472">Membrane</keyword>
<dbReference type="InterPro" id="IPR041522">
    <property type="entry name" value="CdaR_GGDEF"/>
</dbReference>
<dbReference type="PROSITE" id="PS01124">
    <property type="entry name" value="HTH_ARAC_FAMILY_2"/>
    <property type="match status" value="1"/>
</dbReference>
<evidence type="ECO:0000256" key="3">
    <source>
        <dbReference type="ARBA" id="ARBA00023163"/>
    </source>
</evidence>
<dbReference type="InterPro" id="IPR018060">
    <property type="entry name" value="HTH_AraC"/>
</dbReference>
<dbReference type="AlphaFoldDB" id="A0A081P5D1"/>
<dbReference type="SMART" id="SM00342">
    <property type="entry name" value="HTH_ARAC"/>
    <property type="match status" value="1"/>
</dbReference>
<keyword evidence="2" id="KW-0238">DNA-binding</keyword>
<dbReference type="GO" id="GO:0043565">
    <property type="term" value="F:sequence-specific DNA binding"/>
    <property type="evidence" value="ECO:0007669"/>
    <property type="project" value="InterPro"/>
</dbReference>
<dbReference type="EMBL" id="JNVM01000008">
    <property type="protein sequence ID" value="KEQ25904.1"/>
    <property type="molecule type" value="Genomic_DNA"/>
</dbReference>
<feature type="transmembrane region" description="Helical" evidence="4">
    <location>
        <begin position="12"/>
        <end position="39"/>
    </location>
</feature>
<dbReference type="RefSeq" id="WP_036680244.1">
    <property type="nucleotide sequence ID" value="NZ_JNVM01000008.1"/>
</dbReference>
<dbReference type="PRINTS" id="PR00032">
    <property type="entry name" value="HTHARAC"/>
</dbReference>
<evidence type="ECO:0000313" key="7">
    <source>
        <dbReference type="Proteomes" id="UP000028123"/>
    </source>
</evidence>
<keyword evidence="1" id="KW-0805">Transcription regulation</keyword>
<dbReference type="InterPro" id="IPR009057">
    <property type="entry name" value="Homeodomain-like_sf"/>
</dbReference>
<dbReference type="GO" id="GO:0003700">
    <property type="term" value="F:DNA-binding transcription factor activity"/>
    <property type="evidence" value="ECO:0007669"/>
    <property type="project" value="InterPro"/>
</dbReference>
<dbReference type="InterPro" id="IPR018062">
    <property type="entry name" value="HTH_AraC-typ_CS"/>
</dbReference>
<comment type="caution">
    <text evidence="6">The sequence shown here is derived from an EMBL/GenBank/DDBJ whole genome shotgun (WGS) entry which is preliminary data.</text>
</comment>
<dbReference type="Proteomes" id="UP000028123">
    <property type="component" value="Unassembled WGS sequence"/>
</dbReference>
<protein>
    <submittedName>
        <fullName evidence="6">AraC family transcriptional regulator</fullName>
    </submittedName>
</protein>
<accession>A0A081P5D1</accession>
<dbReference type="eggNOG" id="COG2207">
    <property type="taxonomic scope" value="Bacteria"/>
</dbReference>
<dbReference type="Pfam" id="PF12833">
    <property type="entry name" value="HTH_18"/>
    <property type="match status" value="1"/>
</dbReference>
<dbReference type="PANTHER" id="PTHR43280">
    <property type="entry name" value="ARAC-FAMILY TRANSCRIPTIONAL REGULATOR"/>
    <property type="match status" value="1"/>
</dbReference>
<keyword evidence="4" id="KW-1133">Transmembrane helix</keyword>
<name>A0A081P5D1_9BACL</name>
<dbReference type="Gene3D" id="1.10.10.60">
    <property type="entry name" value="Homeodomain-like"/>
    <property type="match status" value="2"/>
</dbReference>
<dbReference type="PANTHER" id="PTHR43280:SF2">
    <property type="entry name" value="HTH-TYPE TRANSCRIPTIONAL REGULATOR EXSA"/>
    <property type="match status" value="1"/>
</dbReference>
<keyword evidence="7" id="KW-1185">Reference proteome</keyword>
<keyword evidence="4" id="KW-0812">Transmembrane</keyword>
<evidence type="ECO:0000256" key="2">
    <source>
        <dbReference type="ARBA" id="ARBA00023125"/>
    </source>
</evidence>
<dbReference type="SUPFAM" id="SSF46689">
    <property type="entry name" value="Homeodomain-like"/>
    <property type="match status" value="1"/>
</dbReference>
<evidence type="ECO:0000256" key="1">
    <source>
        <dbReference type="ARBA" id="ARBA00023015"/>
    </source>
</evidence>
<reference evidence="6 7" key="1">
    <citation type="submission" date="2014-06" db="EMBL/GenBank/DDBJ databases">
        <title>Draft genome sequence of Paenibacillus sp. MSt1.</title>
        <authorList>
            <person name="Aw Y.K."/>
            <person name="Ong K.S."/>
            <person name="Gan H.M."/>
            <person name="Lee S.M."/>
        </authorList>
    </citation>
    <scope>NUCLEOTIDE SEQUENCE [LARGE SCALE GENOMIC DNA]</scope>
    <source>
        <strain evidence="6 7">MSt1</strain>
    </source>
</reference>
<feature type="domain" description="HTH araC/xylS-type" evidence="5">
    <location>
        <begin position="671"/>
        <end position="770"/>
    </location>
</feature>
<keyword evidence="3" id="KW-0804">Transcription</keyword>
<feature type="transmembrane region" description="Helical" evidence="4">
    <location>
        <begin position="298"/>
        <end position="319"/>
    </location>
</feature>
<proteinExistence type="predicted"/>
<dbReference type="OrthoDB" id="2515823at2"/>
<dbReference type="InterPro" id="IPR020449">
    <property type="entry name" value="Tscrpt_reg_AraC-type_HTH"/>
</dbReference>
<dbReference type="PROSITE" id="PS00041">
    <property type="entry name" value="HTH_ARAC_FAMILY_1"/>
    <property type="match status" value="1"/>
</dbReference>
<organism evidence="6 7">
    <name type="scientific">Paenibacillus tyrfis</name>
    <dbReference type="NCBI Taxonomy" id="1501230"/>
    <lineage>
        <taxon>Bacteria</taxon>
        <taxon>Bacillati</taxon>
        <taxon>Bacillota</taxon>
        <taxon>Bacilli</taxon>
        <taxon>Bacillales</taxon>
        <taxon>Paenibacillaceae</taxon>
        <taxon>Paenibacillus</taxon>
    </lineage>
</organism>